<dbReference type="RefSeq" id="WP_231809609.1">
    <property type="nucleotide sequence ID" value="NZ_JAJOZG010000003.1"/>
</dbReference>
<organism evidence="1 2">
    <name type="scientific">Pseudomonas petroselini</name>
    <dbReference type="NCBI Taxonomy" id="2899822"/>
    <lineage>
        <taxon>Bacteria</taxon>
        <taxon>Pseudomonadati</taxon>
        <taxon>Pseudomonadota</taxon>
        <taxon>Gammaproteobacteria</taxon>
        <taxon>Pseudomonadales</taxon>
        <taxon>Pseudomonadaceae</taxon>
        <taxon>Pseudomonas</taxon>
    </lineage>
</organism>
<reference evidence="1 2" key="2">
    <citation type="journal article" date="2023" name="Plant Pathol.">
        <title>Dismantling and reorganizing Pseudomonas marginalis sensu#lato.</title>
        <authorList>
            <person name="Sawada H."/>
            <person name="Fujikawa T."/>
            <person name="Satou M."/>
        </authorList>
    </citation>
    <scope>NUCLEOTIDE SEQUENCE [LARGE SCALE GENOMIC DNA]</scope>
    <source>
        <strain evidence="1 2">MAFF 311096</strain>
    </source>
</reference>
<accession>A0ABS8R1S6</accession>
<gene>
    <name evidence="1" type="ORF">LRQ20_25315</name>
</gene>
<name>A0ABS8R1S6_9PSED</name>
<dbReference type="EMBL" id="JAJOZI010000160">
    <property type="protein sequence ID" value="MCD7041618.1"/>
    <property type="molecule type" value="Genomic_DNA"/>
</dbReference>
<reference evidence="1 2" key="1">
    <citation type="journal article" date="2022" name="Int. J. Syst. Evol. Microbiol.">
        <title>Pseudomonas petroselini sp. nov., a pathogen causing bacterial rot of parsley in Japan.</title>
        <authorList>
            <person name="Sawada H."/>
            <person name="Fujikawa T."/>
            <person name="Osada S."/>
            <person name="Satou M."/>
        </authorList>
    </citation>
    <scope>NUCLEOTIDE SEQUENCE [LARGE SCALE GENOMIC DNA]</scope>
    <source>
        <strain evidence="1 2">MAFF 311096</strain>
    </source>
</reference>
<evidence type="ECO:0000313" key="2">
    <source>
        <dbReference type="Proteomes" id="UP001154922"/>
    </source>
</evidence>
<keyword evidence="2" id="KW-1185">Reference proteome</keyword>
<dbReference type="Proteomes" id="UP001154922">
    <property type="component" value="Unassembled WGS sequence"/>
</dbReference>
<evidence type="ECO:0000313" key="1">
    <source>
        <dbReference type="EMBL" id="MCD7041618.1"/>
    </source>
</evidence>
<sequence>MRLYSKATGSTYLKGMHADIPDDAIEISEDLYRSVIGNASLGKVRSHDENGLPCLVDVLHVERDPAEIEREWRDAELASVIWLRERHRDQQEIGADTTLSGERFKQLLVYTQTLRDWPQSPNFPNIEYRPATPIWIGEKTQ</sequence>
<comment type="caution">
    <text evidence="1">The sequence shown here is derived from an EMBL/GenBank/DDBJ whole genome shotgun (WGS) entry which is preliminary data.</text>
</comment>
<proteinExistence type="predicted"/>
<protein>
    <submittedName>
        <fullName evidence="1">Phage tail assembly chaperone</fullName>
    </submittedName>
</protein>